<reference evidence="2 3" key="1">
    <citation type="submission" date="2023-09" db="EMBL/GenBank/DDBJ databases">
        <authorList>
            <person name="Rey-Velasco X."/>
        </authorList>
    </citation>
    <scope>NUCLEOTIDE SEQUENCE [LARGE SCALE GENOMIC DNA]</scope>
    <source>
        <strain evidence="2 3">P050</strain>
    </source>
</reference>
<sequence length="277" mass="30361">MKSSLLTLVCVFCTFLTVFAQEESSEEKKSMDEIAKEMSNPTLPMFNLSMFYDYQKMTGDLPGASDQSINLLGVQPPLSFPLKNGKNLIIRPLFTFNFAAPVYKSNGFESAGGLHFGDIPIDILYAGTNTETGVMFGYGAVANIPTNSSKDLRGEWRLGPSLLIGKLGAKSGGILIINNSFQLSGSGDKHHVLGGQYVFFVGLGNGWQFVASPPFSYNWKTEGLTLPIGGGPFRTIMMGKTPVKVGVQFNYYISQPDPFGPKWGLRFNITPRLTRPW</sequence>
<keyword evidence="3" id="KW-1185">Reference proteome</keyword>
<protein>
    <recommendedName>
        <fullName evidence="4">Neuromedin U</fullName>
    </recommendedName>
</protein>
<evidence type="ECO:0000313" key="2">
    <source>
        <dbReference type="EMBL" id="MDT0553079.1"/>
    </source>
</evidence>
<gene>
    <name evidence="2" type="ORF">RM519_07470</name>
</gene>
<dbReference type="RefSeq" id="WP_311593063.1">
    <property type="nucleotide sequence ID" value="NZ_JAVRHV010000003.1"/>
</dbReference>
<proteinExistence type="predicted"/>
<evidence type="ECO:0000313" key="3">
    <source>
        <dbReference type="Proteomes" id="UP001252186"/>
    </source>
</evidence>
<feature type="chain" id="PRO_5045294615" description="Neuromedin U" evidence="1">
    <location>
        <begin position="21"/>
        <end position="277"/>
    </location>
</feature>
<evidence type="ECO:0008006" key="4">
    <source>
        <dbReference type="Google" id="ProtNLM"/>
    </source>
</evidence>
<dbReference type="EMBL" id="JAVRHV010000003">
    <property type="protein sequence ID" value="MDT0553079.1"/>
    <property type="molecule type" value="Genomic_DNA"/>
</dbReference>
<dbReference type="Proteomes" id="UP001252186">
    <property type="component" value="Unassembled WGS sequence"/>
</dbReference>
<name>A0ABU2Y629_9FLAO</name>
<comment type="caution">
    <text evidence="2">The sequence shown here is derived from an EMBL/GenBank/DDBJ whole genome shotgun (WGS) entry which is preliminary data.</text>
</comment>
<organism evidence="2 3">
    <name type="scientific">Urechidicola vernalis</name>
    <dbReference type="NCBI Taxonomy" id="3075600"/>
    <lineage>
        <taxon>Bacteria</taxon>
        <taxon>Pseudomonadati</taxon>
        <taxon>Bacteroidota</taxon>
        <taxon>Flavobacteriia</taxon>
        <taxon>Flavobacteriales</taxon>
        <taxon>Flavobacteriaceae</taxon>
        <taxon>Urechidicola</taxon>
    </lineage>
</organism>
<evidence type="ECO:0000256" key="1">
    <source>
        <dbReference type="SAM" id="SignalP"/>
    </source>
</evidence>
<feature type="signal peptide" evidence="1">
    <location>
        <begin position="1"/>
        <end position="20"/>
    </location>
</feature>
<keyword evidence="1" id="KW-0732">Signal</keyword>
<accession>A0ABU2Y629</accession>